<evidence type="ECO:0000313" key="2">
    <source>
        <dbReference type="EMBL" id="CAH2055835.1"/>
    </source>
</evidence>
<feature type="region of interest" description="Disordered" evidence="1">
    <location>
        <begin position="1"/>
        <end position="78"/>
    </location>
</feature>
<evidence type="ECO:0000313" key="3">
    <source>
        <dbReference type="Proteomes" id="UP000837857"/>
    </source>
</evidence>
<name>A0ABN8ILD4_9NEOP</name>
<sequence>MHDGRKLAGKFGSHANGTSGSIRLRNGHRTPDSGHLAALATRPERLKQEGGRSLRSSAGMRFREAERLSNTHSTWGPR</sequence>
<reference evidence="2" key="1">
    <citation type="submission" date="2022-03" db="EMBL/GenBank/DDBJ databases">
        <authorList>
            <person name="Martin H S."/>
        </authorList>
    </citation>
    <scope>NUCLEOTIDE SEQUENCE</scope>
</reference>
<proteinExistence type="predicted"/>
<dbReference type="Proteomes" id="UP000837857">
    <property type="component" value="Chromosome 22"/>
</dbReference>
<evidence type="ECO:0000256" key="1">
    <source>
        <dbReference type="SAM" id="MobiDB-lite"/>
    </source>
</evidence>
<keyword evidence="3" id="KW-1185">Reference proteome</keyword>
<feature type="non-terminal residue" evidence="2">
    <location>
        <position position="78"/>
    </location>
</feature>
<gene>
    <name evidence="2" type="ORF">IPOD504_LOCUS9143</name>
</gene>
<feature type="compositionally biased region" description="Basic and acidic residues" evidence="1">
    <location>
        <begin position="42"/>
        <end position="52"/>
    </location>
</feature>
<organism evidence="2 3">
    <name type="scientific">Iphiclides podalirius</name>
    <name type="common">scarce swallowtail</name>
    <dbReference type="NCBI Taxonomy" id="110791"/>
    <lineage>
        <taxon>Eukaryota</taxon>
        <taxon>Metazoa</taxon>
        <taxon>Ecdysozoa</taxon>
        <taxon>Arthropoda</taxon>
        <taxon>Hexapoda</taxon>
        <taxon>Insecta</taxon>
        <taxon>Pterygota</taxon>
        <taxon>Neoptera</taxon>
        <taxon>Endopterygota</taxon>
        <taxon>Lepidoptera</taxon>
        <taxon>Glossata</taxon>
        <taxon>Ditrysia</taxon>
        <taxon>Papilionoidea</taxon>
        <taxon>Papilionidae</taxon>
        <taxon>Papilioninae</taxon>
        <taxon>Iphiclides</taxon>
    </lineage>
</organism>
<dbReference type="EMBL" id="OW152834">
    <property type="protein sequence ID" value="CAH2055835.1"/>
    <property type="molecule type" value="Genomic_DNA"/>
</dbReference>
<protein>
    <submittedName>
        <fullName evidence="2">Uncharacterized protein</fullName>
    </submittedName>
</protein>
<accession>A0ABN8ILD4</accession>